<feature type="transmembrane region" description="Helical" evidence="2">
    <location>
        <begin position="149"/>
        <end position="175"/>
    </location>
</feature>
<feature type="transmembrane region" description="Helical" evidence="2">
    <location>
        <begin position="62"/>
        <end position="90"/>
    </location>
</feature>
<reference evidence="3 4" key="2">
    <citation type="journal article" date="2015" name="Eukaryot. Cell">
        <title>Asexual propagation of a virulent clone complex in a human and feline outbreak of sporotrichosis.</title>
        <authorList>
            <person name="Teixeira Mde M."/>
            <person name="Rodrigues A.M."/>
            <person name="Tsui C.K."/>
            <person name="de Almeida L.G."/>
            <person name="Van Diepeningen A.D."/>
            <person name="van den Ende B.G."/>
            <person name="Fernandes G.F."/>
            <person name="Kano R."/>
            <person name="Hamelin R.C."/>
            <person name="Lopes-Bezerra L.M."/>
            <person name="Vasconcelos A.T."/>
            <person name="de Hoog S."/>
            <person name="de Camargo Z.P."/>
            <person name="Felipe M.S."/>
        </authorList>
    </citation>
    <scope>NUCLEOTIDE SEQUENCE [LARGE SCALE GENOMIC DNA]</scope>
    <source>
        <strain evidence="3 4">1099-18</strain>
    </source>
</reference>
<name>A0A0F2M4H9_SPOSC</name>
<dbReference type="EMBL" id="AXCR01000008">
    <property type="protein sequence ID" value="KJR83989.1"/>
    <property type="molecule type" value="Genomic_DNA"/>
</dbReference>
<feature type="transmembrane region" description="Helical" evidence="2">
    <location>
        <begin position="7"/>
        <end position="26"/>
    </location>
</feature>
<protein>
    <submittedName>
        <fullName evidence="3">Uncharacterized protein</fullName>
    </submittedName>
</protein>
<evidence type="ECO:0000313" key="3">
    <source>
        <dbReference type="EMBL" id="KJR83989.1"/>
    </source>
</evidence>
<sequence length="866" mass="93741">MCQQSKLWLEANSCVFYGCFLFYIFVCDPHICLLWPHQADGDSWLFRVHAQADDADGIPRRVVVVGVAVLVTLLVALVALVVLVVTLVVVLYKRPSFLAHGLAQVDGSGLAVAVVQQIVAVVGVEFAVGKAGLGKGHWLGAGVDVGESLAVLVLVLVFLVVLFRLLHGHVVHLFLAPQSKLFSRRHPRHARRAQPRQLGLVPRFARPHPRHFARASVFQPLVFVDDIASLGVRRIVLLSDLPQLGRVCLGRHAHDGRLCQPAPVPSGRDVRAHRVPPSGGQDDLAADGPRLLGVGRVRAGQDRAVGRLQDKVQRERVLPAQAAVVAVVELGQDDHHEPGRLDVDSKVRVRVAGDPADTQRRPQRRRRRPRVVQQARAVQVAKRRQHVLKGHPEHAVVTKRVAQCLEPVRRPLLGAVRPGPVPGTHVRGFVAVAPGVADLDEADRRGAVLQGGLDRPQHRVAVVDGKAVVVGPDASTAHDRQAKHKVAVAPAAVVAHLACLARQLPPQPVLVQHAARWYCRADAARQVLHALAAPAARQRAVVAVRFGKRLLQQRQPRLVGVGASRKRQRLRPALEPLPVVARALARRVVRLGAEVRVVHVQLVVDHHRRPRAVAHKHKAVDAAPLVAGHAHAAHQVRAVRHRCHGGNPPAVAHAALLHVGRREAAVLAALAGVLTPFASVLDKHWLLKDPVHAMHRRRCVQWMQRILFPAVRRAPPHQAAQTVLVGVVLQVELGEVVGVGEGSVGVDGADTAAHDETDEVEEVDEEDEAAGVLTPATPATVAAVHPTTSWAGCRPHCSYSRRGNIDVILPGFRAWKADQKSEMPFCGDSCRFVLLRIAVVVNLVAMSADVDEGVLVGVSERVAPTV</sequence>
<evidence type="ECO:0000256" key="2">
    <source>
        <dbReference type="SAM" id="Phobius"/>
    </source>
</evidence>
<dbReference type="AlphaFoldDB" id="A0A0F2M4H9"/>
<feature type="compositionally biased region" description="Basic residues" evidence="1">
    <location>
        <begin position="361"/>
        <end position="370"/>
    </location>
</feature>
<dbReference type="Proteomes" id="UP000033710">
    <property type="component" value="Unassembled WGS sequence"/>
</dbReference>
<proteinExistence type="predicted"/>
<gene>
    <name evidence="3" type="ORF">SPSK_00228</name>
</gene>
<evidence type="ECO:0000256" key="1">
    <source>
        <dbReference type="SAM" id="MobiDB-lite"/>
    </source>
</evidence>
<accession>A0A0F2M4H9</accession>
<organism evidence="3 4">
    <name type="scientific">Sporothrix schenckii 1099-18</name>
    <dbReference type="NCBI Taxonomy" id="1397361"/>
    <lineage>
        <taxon>Eukaryota</taxon>
        <taxon>Fungi</taxon>
        <taxon>Dikarya</taxon>
        <taxon>Ascomycota</taxon>
        <taxon>Pezizomycotina</taxon>
        <taxon>Sordariomycetes</taxon>
        <taxon>Sordariomycetidae</taxon>
        <taxon>Ophiostomatales</taxon>
        <taxon>Ophiostomataceae</taxon>
        <taxon>Sporothrix</taxon>
    </lineage>
</organism>
<keyword evidence="2" id="KW-0812">Transmembrane</keyword>
<keyword evidence="2" id="KW-1133">Transmembrane helix</keyword>
<comment type="caution">
    <text evidence="3">The sequence shown here is derived from an EMBL/GenBank/DDBJ whole genome shotgun (WGS) entry which is preliminary data.</text>
</comment>
<dbReference type="GeneID" id="27662483"/>
<dbReference type="RefSeq" id="XP_016586665.1">
    <property type="nucleotide sequence ID" value="XM_016727206.1"/>
</dbReference>
<dbReference type="KEGG" id="ssck:SPSK_00228"/>
<keyword evidence="2" id="KW-0472">Membrane</keyword>
<feature type="region of interest" description="Disordered" evidence="1">
    <location>
        <begin position="350"/>
        <end position="371"/>
    </location>
</feature>
<reference evidence="3 4" key="1">
    <citation type="journal article" date="2014" name="BMC Genomics">
        <title>Comparative genomics of the major fungal agents of human and animal Sporotrichosis: Sporothrix schenckii and Sporothrix brasiliensis.</title>
        <authorList>
            <person name="Teixeira M.M."/>
            <person name="de Almeida L.G."/>
            <person name="Kubitschek-Barreira P."/>
            <person name="Alves F.L."/>
            <person name="Kioshima E.S."/>
            <person name="Abadio A.K."/>
            <person name="Fernandes L."/>
            <person name="Derengowski L.S."/>
            <person name="Ferreira K.S."/>
            <person name="Souza R.C."/>
            <person name="Ruiz J.C."/>
            <person name="de Andrade N.C."/>
            <person name="Paes H.C."/>
            <person name="Nicola A.M."/>
            <person name="Albuquerque P."/>
            <person name="Gerber A.L."/>
            <person name="Martins V.P."/>
            <person name="Peconick L.D."/>
            <person name="Neto A.V."/>
            <person name="Chaucanez C.B."/>
            <person name="Silva P.A."/>
            <person name="Cunha O.L."/>
            <person name="de Oliveira F.F."/>
            <person name="dos Santos T.C."/>
            <person name="Barros A.L."/>
            <person name="Soares M.A."/>
            <person name="de Oliveira L.M."/>
            <person name="Marini M.M."/>
            <person name="Villalobos-Duno H."/>
            <person name="Cunha M.M."/>
            <person name="de Hoog S."/>
            <person name="da Silveira J.F."/>
            <person name="Henrissat B."/>
            <person name="Nino-Vega G.A."/>
            <person name="Cisalpino P.S."/>
            <person name="Mora-Montes H.M."/>
            <person name="Almeida S.R."/>
            <person name="Stajich J.E."/>
            <person name="Lopes-Bezerra L.M."/>
            <person name="Vasconcelos A.T."/>
            <person name="Felipe M.S."/>
        </authorList>
    </citation>
    <scope>NUCLEOTIDE SEQUENCE [LARGE SCALE GENOMIC DNA]</scope>
    <source>
        <strain evidence="3 4">1099-18</strain>
    </source>
</reference>
<dbReference type="VEuPathDB" id="FungiDB:SPSK_00228"/>
<evidence type="ECO:0000313" key="4">
    <source>
        <dbReference type="Proteomes" id="UP000033710"/>
    </source>
</evidence>